<sequence length="68" mass="7205">MEEAGPEPQAHGDDNAAAVQSQVALYLSEPAISMSAQPLAYWRANQALSCPHQSCKGISVGTLHKRGE</sequence>
<proteinExistence type="predicted"/>
<protein>
    <submittedName>
        <fullName evidence="1">Uncharacterized protein</fullName>
    </submittedName>
</protein>
<dbReference type="OrthoDB" id="10057873at2759"/>
<dbReference type="AlphaFoldDB" id="A0A9Q0DSS7"/>
<reference evidence="1" key="1">
    <citation type="submission" date="2022-07" db="EMBL/GenBank/DDBJ databases">
        <title>Chromosome-level genome of Muraenolepis orangiensis.</title>
        <authorList>
            <person name="Kim J."/>
        </authorList>
    </citation>
    <scope>NUCLEOTIDE SEQUENCE</scope>
    <source>
        <strain evidence="1">KU_S4_2022</strain>
        <tissue evidence="1">Muscle</tissue>
    </source>
</reference>
<evidence type="ECO:0000313" key="1">
    <source>
        <dbReference type="EMBL" id="KAJ3592893.1"/>
    </source>
</evidence>
<gene>
    <name evidence="1" type="ORF">NHX12_005231</name>
</gene>
<organism evidence="1 2">
    <name type="scientific">Muraenolepis orangiensis</name>
    <name type="common">Patagonian moray cod</name>
    <dbReference type="NCBI Taxonomy" id="630683"/>
    <lineage>
        <taxon>Eukaryota</taxon>
        <taxon>Metazoa</taxon>
        <taxon>Chordata</taxon>
        <taxon>Craniata</taxon>
        <taxon>Vertebrata</taxon>
        <taxon>Euteleostomi</taxon>
        <taxon>Actinopterygii</taxon>
        <taxon>Neopterygii</taxon>
        <taxon>Teleostei</taxon>
        <taxon>Neoteleostei</taxon>
        <taxon>Acanthomorphata</taxon>
        <taxon>Zeiogadaria</taxon>
        <taxon>Gadariae</taxon>
        <taxon>Gadiformes</taxon>
        <taxon>Muraenolepidoidei</taxon>
        <taxon>Muraenolepididae</taxon>
        <taxon>Muraenolepis</taxon>
    </lineage>
</organism>
<accession>A0A9Q0DSS7</accession>
<dbReference type="Proteomes" id="UP001148018">
    <property type="component" value="Unassembled WGS sequence"/>
</dbReference>
<dbReference type="EMBL" id="JANIIK010000112">
    <property type="protein sequence ID" value="KAJ3592893.1"/>
    <property type="molecule type" value="Genomic_DNA"/>
</dbReference>
<name>A0A9Q0DSS7_9TELE</name>
<evidence type="ECO:0000313" key="2">
    <source>
        <dbReference type="Proteomes" id="UP001148018"/>
    </source>
</evidence>
<comment type="caution">
    <text evidence="1">The sequence shown here is derived from an EMBL/GenBank/DDBJ whole genome shotgun (WGS) entry which is preliminary data.</text>
</comment>
<keyword evidence="2" id="KW-1185">Reference proteome</keyword>